<keyword evidence="1" id="KW-0812">Transmembrane</keyword>
<protein>
    <submittedName>
        <fullName evidence="2">Uncharacterized protein</fullName>
    </submittedName>
</protein>
<comment type="caution">
    <text evidence="2">The sequence shown here is derived from an EMBL/GenBank/DDBJ whole genome shotgun (WGS) entry which is preliminary data.</text>
</comment>
<dbReference type="Proteomes" id="UP000248917">
    <property type="component" value="Unassembled WGS sequence"/>
</dbReference>
<evidence type="ECO:0000256" key="1">
    <source>
        <dbReference type="SAM" id="Phobius"/>
    </source>
</evidence>
<evidence type="ECO:0000313" key="2">
    <source>
        <dbReference type="EMBL" id="PZV82145.1"/>
    </source>
</evidence>
<feature type="transmembrane region" description="Helical" evidence="1">
    <location>
        <begin position="95"/>
        <end position="115"/>
    </location>
</feature>
<evidence type="ECO:0000313" key="3">
    <source>
        <dbReference type="Proteomes" id="UP000248917"/>
    </source>
</evidence>
<dbReference type="OrthoDB" id="826327at2"/>
<proteinExistence type="predicted"/>
<dbReference type="EMBL" id="QKTX01000009">
    <property type="protein sequence ID" value="PZV82145.1"/>
    <property type="molecule type" value="Genomic_DNA"/>
</dbReference>
<feature type="transmembrane region" description="Helical" evidence="1">
    <location>
        <begin position="66"/>
        <end position="89"/>
    </location>
</feature>
<keyword evidence="1" id="KW-1133">Transmembrane helix</keyword>
<dbReference type="AlphaFoldDB" id="A0A326RW89"/>
<keyword evidence="3" id="KW-1185">Reference proteome</keyword>
<organism evidence="2 3">
    <name type="scientific">Algoriphagus aquaeductus</name>
    <dbReference type="NCBI Taxonomy" id="475299"/>
    <lineage>
        <taxon>Bacteria</taxon>
        <taxon>Pseudomonadati</taxon>
        <taxon>Bacteroidota</taxon>
        <taxon>Cytophagia</taxon>
        <taxon>Cytophagales</taxon>
        <taxon>Cyclobacteriaceae</taxon>
        <taxon>Algoriphagus</taxon>
    </lineage>
</organism>
<gene>
    <name evidence="2" type="ORF">CLV31_1095</name>
</gene>
<keyword evidence="1" id="KW-0472">Membrane</keyword>
<accession>A0A326RW89</accession>
<reference evidence="2 3" key="1">
    <citation type="submission" date="2018-06" db="EMBL/GenBank/DDBJ databases">
        <title>Genomic Encyclopedia of Archaeal and Bacterial Type Strains, Phase II (KMG-II): from individual species to whole genera.</title>
        <authorList>
            <person name="Goeker M."/>
        </authorList>
    </citation>
    <scope>NUCLEOTIDE SEQUENCE [LARGE SCALE GENOMIC DNA]</scope>
    <source>
        <strain evidence="2 3">T4</strain>
    </source>
</reference>
<dbReference type="RefSeq" id="WP_111393295.1">
    <property type="nucleotide sequence ID" value="NZ_JBJINY010000084.1"/>
</dbReference>
<name>A0A326RW89_9BACT</name>
<sequence>MRSKPDIIEPYLKKLDEKNFDLSHVRKALEEKDYPEEEIKAIIKILDNELQQRAFEKLNNATRFNLMGLGLTLTGIGILVTFGTFLGFIPSGNSFILAYGPILGGISLSVSAYFSKKKNGGREGKFRNQGRKN</sequence>